<dbReference type="SUPFAM" id="SSF53335">
    <property type="entry name" value="S-adenosyl-L-methionine-dependent methyltransferases"/>
    <property type="match status" value="1"/>
</dbReference>
<dbReference type="InterPro" id="IPR007848">
    <property type="entry name" value="Small_mtfrase_dom"/>
</dbReference>
<keyword evidence="4" id="KW-0949">S-adenosyl-L-methionine</keyword>
<dbReference type="GO" id="GO:0102559">
    <property type="term" value="F:peptide chain release factor N(5)-glutamine methyltransferase activity"/>
    <property type="evidence" value="ECO:0007669"/>
    <property type="project" value="UniProtKB-EC"/>
</dbReference>
<dbReference type="InterPro" id="IPR050320">
    <property type="entry name" value="N5-glutamine_MTase"/>
</dbReference>
<dbReference type="Pfam" id="PF05175">
    <property type="entry name" value="MTS"/>
    <property type="match status" value="1"/>
</dbReference>
<evidence type="ECO:0000313" key="7">
    <source>
        <dbReference type="EMBL" id="MDQ0892870.1"/>
    </source>
</evidence>
<comment type="caution">
    <text evidence="7">The sequence shown here is derived from an EMBL/GenBank/DDBJ whole genome shotgun (WGS) entry which is preliminary data.</text>
</comment>
<evidence type="ECO:0000256" key="2">
    <source>
        <dbReference type="ARBA" id="ARBA00022603"/>
    </source>
</evidence>
<dbReference type="Gene3D" id="1.10.8.10">
    <property type="entry name" value="DNA helicase RuvA subunit, C-terminal domain"/>
    <property type="match status" value="1"/>
</dbReference>
<sequence>MPATIDSALVSRLRAAGCVFAEDEAALLLAAVDGRPDAAAELERLVVRRVAGEPLEQLLGWAEFAGRRILLEPGVFVPRRRTELLAAEAARLARSAGVDGHRPVVVDLCCGAGAIGAAIADAAGPIELVAADLDPAAVRAARRNLGPLSARVAEGDLFDALPGDLRGRVDVLAVNAPYVPTGDIAMMPPEARDHEASIALDGGIDGLDVHRRVAASARDWLAPGGWLLIETSERQAPATVALMAAGGLEARIIHDDEIGGTVAIGRA</sequence>
<dbReference type="NCBIfam" id="TIGR03704">
    <property type="entry name" value="PrmC_rel_meth"/>
    <property type="match status" value="1"/>
</dbReference>
<evidence type="ECO:0000256" key="4">
    <source>
        <dbReference type="ARBA" id="ARBA00022691"/>
    </source>
</evidence>
<evidence type="ECO:0000256" key="3">
    <source>
        <dbReference type="ARBA" id="ARBA00022679"/>
    </source>
</evidence>
<reference evidence="7 8" key="1">
    <citation type="submission" date="2023-07" db="EMBL/GenBank/DDBJ databases">
        <title>Comparative genomics of wheat-associated soil bacteria to identify genetic determinants of phenazine resistance.</title>
        <authorList>
            <person name="Mouncey N."/>
        </authorList>
    </citation>
    <scope>NUCLEOTIDE SEQUENCE [LARGE SCALE GENOMIC DNA]</scope>
    <source>
        <strain evidence="7 8">V3I3</strain>
    </source>
</reference>
<dbReference type="EC" id="2.1.1.297" evidence="1"/>
<keyword evidence="2 7" id="KW-0489">Methyltransferase</keyword>
<dbReference type="EMBL" id="JAUSYY010000001">
    <property type="protein sequence ID" value="MDQ0892870.1"/>
    <property type="molecule type" value="Genomic_DNA"/>
</dbReference>
<dbReference type="GO" id="GO:0032259">
    <property type="term" value="P:methylation"/>
    <property type="evidence" value="ECO:0007669"/>
    <property type="project" value="UniProtKB-KW"/>
</dbReference>
<protein>
    <recommendedName>
        <fullName evidence="1">peptide chain release factor N(5)-glutamine methyltransferase</fullName>
        <ecNumber evidence="1">2.1.1.297</ecNumber>
    </recommendedName>
</protein>
<feature type="domain" description="Methyltransferase small" evidence="6">
    <location>
        <begin position="102"/>
        <end position="178"/>
    </location>
</feature>
<dbReference type="PANTHER" id="PTHR18895:SF74">
    <property type="entry name" value="MTRF1L RELEASE FACTOR GLUTAMINE METHYLTRANSFERASE"/>
    <property type="match status" value="1"/>
</dbReference>
<dbReference type="NCBIfam" id="TIGR00536">
    <property type="entry name" value="hemK_fam"/>
    <property type="match status" value="1"/>
</dbReference>
<gene>
    <name evidence="7" type="ORF">QFZ26_000425</name>
</gene>
<keyword evidence="8" id="KW-1185">Reference proteome</keyword>
<evidence type="ECO:0000313" key="8">
    <source>
        <dbReference type="Proteomes" id="UP001239083"/>
    </source>
</evidence>
<dbReference type="Proteomes" id="UP001239083">
    <property type="component" value="Unassembled WGS sequence"/>
</dbReference>
<dbReference type="InterPro" id="IPR029063">
    <property type="entry name" value="SAM-dependent_MTases_sf"/>
</dbReference>
<dbReference type="InterPro" id="IPR004556">
    <property type="entry name" value="HemK-like"/>
</dbReference>
<evidence type="ECO:0000256" key="5">
    <source>
        <dbReference type="ARBA" id="ARBA00048391"/>
    </source>
</evidence>
<evidence type="ECO:0000256" key="1">
    <source>
        <dbReference type="ARBA" id="ARBA00012771"/>
    </source>
</evidence>
<name>A0ABU0R462_9MICO</name>
<keyword evidence="3 7" id="KW-0808">Transferase</keyword>
<evidence type="ECO:0000259" key="6">
    <source>
        <dbReference type="Pfam" id="PF05175"/>
    </source>
</evidence>
<proteinExistence type="predicted"/>
<dbReference type="RefSeq" id="WP_307038841.1">
    <property type="nucleotide sequence ID" value="NZ_JAUSYY010000001.1"/>
</dbReference>
<accession>A0ABU0R462</accession>
<comment type="catalytic activity">
    <reaction evidence="5">
        <text>L-glutaminyl-[peptide chain release factor] + S-adenosyl-L-methionine = N(5)-methyl-L-glutaminyl-[peptide chain release factor] + S-adenosyl-L-homocysteine + H(+)</text>
        <dbReference type="Rhea" id="RHEA:42896"/>
        <dbReference type="Rhea" id="RHEA-COMP:10271"/>
        <dbReference type="Rhea" id="RHEA-COMP:10272"/>
        <dbReference type="ChEBI" id="CHEBI:15378"/>
        <dbReference type="ChEBI" id="CHEBI:30011"/>
        <dbReference type="ChEBI" id="CHEBI:57856"/>
        <dbReference type="ChEBI" id="CHEBI:59789"/>
        <dbReference type="ChEBI" id="CHEBI:61891"/>
        <dbReference type="EC" id="2.1.1.297"/>
    </reaction>
</comment>
<dbReference type="InterPro" id="IPR022446">
    <property type="entry name" value="MeTrfrase_put"/>
</dbReference>
<dbReference type="PANTHER" id="PTHR18895">
    <property type="entry name" value="HEMK METHYLTRANSFERASE"/>
    <property type="match status" value="1"/>
</dbReference>
<organism evidence="7 8">
    <name type="scientific">Agromyces ramosus</name>
    <dbReference type="NCBI Taxonomy" id="33879"/>
    <lineage>
        <taxon>Bacteria</taxon>
        <taxon>Bacillati</taxon>
        <taxon>Actinomycetota</taxon>
        <taxon>Actinomycetes</taxon>
        <taxon>Micrococcales</taxon>
        <taxon>Microbacteriaceae</taxon>
        <taxon>Agromyces</taxon>
    </lineage>
</organism>
<dbReference type="Gene3D" id="3.40.50.150">
    <property type="entry name" value="Vaccinia Virus protein VP39"/>
    <property type="match status" value="1"/>
</dbReference>